<dbReference type="InterPro" id="IPR036514">
    <property type="entry name" value="SGNH_hydro_sf"/>
</dbReference>
<evidence type="ECO:0000259" key="1">
    <source>
        <dbReference type="Pfam" id="PF13472"/>
    </source>
</evidence>
<dbReference type="PANTHER" id="PTHR30383">
    <property type="entry name" value="THIOESTERASE 1/PROTEASE 1/LYSOPHOSPHOLIPASE L1"/>
    <property type="match status" value="1"/>
</dbReference>
<proteinExistence type="predicted"/>
<sequence length="205" mass="22742">MMVSAQKVVCVGDSNTQRGYPAMLEKQLGEGWETLNCGKGGATLLSGTRTPYFGTHQYQALLKSEPDVVVIMLGTNDANPLWWKGKRATQFVGSSAEELISQYQKLIGEVRSLATKPKVYVVTPPPVFPDRAKGEKVTMRAARKELLETEVLPLIRKVAREEEVILIDVHGRMLGQEQLSSDGVHFTKKGYELLTSIIKEGLLQR</sequence>
<dbReference type="InterPro" id="IPR051532">
    <property type="entry name" value="Ester_Hydrolysis_Enzymes"/>
</dbReference>
<gene>
    <name evidence="2" type="ORF">ACFSW8_03715</name>
</gene>
<dbReference type="PANTHER" id="PTHR30383:SF29">
    <property type="entry name" value="SGNH HYDROLASE-TYPE ESTERASE DOMAIN-CONTAINING PROTEIN"/>
    <property type="match status" value="1"/>
</dbReference>
<dbReference type="RefSeq" id="WP_377177467.1">
    <property type="nucleotide sequence ID" value="NZ_JBHUJB010000016.1"/>
</dbReference>
<feature type="domain" description="SGNH hydrolase-type esterase" evidence="1">
    <location>
        <begin position="10"/>
        <end position="193"/>
    </location>
</feature>
<dbReference type="SUPFAM" id="SSF52266">
    <property type="entry name" value="SGNH hydrolase"/>
    <property type="match status" value="1"/>
</dbReference>
<organism evidence="2 3">
    <name type="scientific">Rubritalea tangerina</name>
    <dbReference type="NCBI Taxonomy" id="430798"/>
    <lineage>
        <taxon>Bacteria</taxon>
        <taxon>Pseudomonadati</taxon>
        <taxon>Verrucomicrobiota</taxon>
        <taxon>Verrucomicrobiia</taxon>
        <taxon>Verrucomicrobiales</taxon>
        <taxon>Rubritaleaceae</taxon>
        <taxon>Rubritalea</taxon>
    </lineage>
</organism>
<comment type="caution">
    <text evidence="2">The sequence shown here is derived from an EMBL/GenBank/DDBJ whole genome shotgun (WGS) entry which is preliminary data.</text>
</comment>
<evidence type="ECO:0000313" key="3">
    <source>
        <dbReference type="Proteomes" id="UP001597389"/>
    </source>
</evidence>
<dbReference type="Pfam" id="PF13472">
    <property type="entry name" value="Lipase_GDSL_2"/>
    <property type="match status" value="1"/>
</dbReference>
<reference evidence="3" key="1">
    <citation type="journal article" date="2019" name="Int. J. Syst. Evol. Microbiol.">
        <title>The Global Catalogue of Microorganisms (GCM) 10K type strain sequencing project: providing services to taxonomists for standard genome sequencing and annotation.</title>
        <authorList>
            <consortium name="The Broad Institute Genomics Platform"/>
            <consortium name="The Broad Institute Genome Sequencing Center for Infectious Disease"/>
            <person name="Wu L."/>
            <person name="Ma J."/>
        </authorList>
    </citation>
    <scope>NUCLEOTIDE SEQUENCE [LARGE SCALE GENOMIC DNA]</scope>
    <source>
        <strain evidence="3">CCUG 57942</strain>
    </source>
</reference>
<keyword evidence="3" id="KW-1185">Reference proteome</keyword>
<protein>
    <submittedName>
        <fullName evidence="2">GDSL-type esterase/lipase family protein</fullName>
    </submittedName>
</protein>
<name>A0ABW4Z823_9BACT</name>
<dbReference type="EMBL" id="JBHUJB010000016">
    <property type="protein sequence ID" value="MFD2158001.1"/>
    <property type="molecule type" value="Genomic_DNA"/>
</dbReference>
<evidence type="ECO:0000313" key="2">
    <source>
        <dbReference type="EMBL" id="MFD2158001.1"/>
    </source>
</evidence>
<dbReference type="Gene3D" id="3.40.50.1110">
    <property type="entry name" value="SGNH hydrolase"/>
    <property type="match status" value="1"/>
</dbReference>
<dbReference type="InterPro" id="IPR013830">
    <property type="entry name" value="SGNH_hydro"/>
</dbReference>
<accession>A0ABW4Z823</accession>
<dbReference type="Proteomes" id="UP001597389">
    <property type="component" value="Unassembled WGS sequence"/>
</dbReference>